<feature type="domain" description="PIN" evidence="5">
    <location>
        <begin position="2"/>
        <end position="112"/>
    </location>
</feature>
<evidence type="ECO:0000259" key="5">
    <source>
        <dbReference type="Pfam" id="PF13470"/>
    </source>
</evidence>
<keyword evidence="2" id="KW-0479">Metal-binding</keyword>
<dbReference type="Pfam" id="PF13470">
    <property type="entry name" value="PIN_3"/>
    <property type="match status" value="1"/>
</dbReference>
<dbReference type="Proteomes" id="UP001060039">
    <property type="component" value="Chromosome"/>
</dbReference>
<sequence>MLDTNVVWPSLQRDFLLSLHIQGAYRAVWSEAILEELEYHEALKLMKRGVDEREAEQRAHALIAQMREHFSDSVILGWEGLDGTFGLPDPDDEHVVAAAVVGGAEVIVTENLRHFPAELLPAGIEVLGAAEFARNTVDLSPRGAIAAVDEIVARSGRLGPQLTREGTLDVLETRYGMVEAVRAMREYLGS</sequence>
<accession>A0ABY5FVG8</accession>
<gene>
    <name evidence="6" type="ORF">NNL39_10700</name>
</gene>
<protein>
    <submittedName>
        <fullName evidence="6">PIN domain-containing protein</fullName>
    </submittedName>
</protein>
<evidence type="ECO:0000256" key="4">
    <source>
        <dbReference type="ARBA" id="ARBA00022842"/>
    </source>
</evidence>
<keyword evidence="4" id="KW-0460">Magnesium</keyword>
<proteinExistence type="predicted"/>
<evidence type="ECO:0000313" key="6">
    <source>
        <dbReference type="EMBL" id="UTT62122.1"/>
    </source>
</evidence>
<name>A0ABY5FVG8_9MICO</name>
<keyword evidence="7" id="KW-1185">Reference proteome</keyword>
<evidence type="ECO:0000256" key="2">
    <source>
        <dbReference type="ARBA" id="ARBA00022723"/>
    </source>
</evidence>
<reference evidence="6" key="1">
    <citation type="submission" date="2022-07" db="EMBL/GenBank/DDBJ databases">
        <title>Taxonomic analysis of Microcella humidisoli nov. sp., isolated from riverside soil.</title>
        <authorList>
            <person name="Molina K.M."/>
            <person name="Kim S.B."/>
        </authorList>
    </citation>
    <scope>NUCLEOTIDE SEQUENCE</scope>
    <source>
        <strain evidence="6">MMS21-STM10</strain>
    </source>
</reference>
<dbReference type="InterPro" id="IPR029060">
    <property type="entry name" value="PIN-like_dom_sf"/>
</dbReference>
<dbReference type="InterPro" id="IPR002716">
    <property type="entry name" value="PIN_dom"/>
</dbReference>
<dbReference type="RefSeq" id="WP_255159264.1">
    <property type="nucleotide sequence ID" value="NZ_CP101497.1"/>
</dbReference>
<keyword evidence="1" id="KW-0540">Nuclease</keyword>
<evidence type="ECO:0000313" key="7">
    <source>
        <dbReference type="Proteomes" id="UP001060039"/>
    </source>
</evidence>
<dbReference type="EMBL" id="CP101497">
    <property type="protein sequence ID" value="UTT62122.1"/>
    <property type="molecule type" value="Genomic_DNA"/>
</dbReference>
<keyword evidence="3" id="KW-0378">Hydrolase</keyword>
<evidence type="ECO:0000256" key="1">
    <source>
        <dbReference type="ARBA" id="ARBA00022722"/>
    </source>
</evidence>
<dbReference type="SUPFAM" id="SSF88723">
    <property type="entry name" value="PIN domain-like"/>
    <property type="match status" value="1"/>
</dbReference>
<evidence type="ECO:0000256" key="3">
    <source>
        <dbReference type="ARBA" id="ARBA00022801"/>
    </source>
</evidence>
<organism evidence="6 7">
    <name type="scientific">Microcella humidisoli</name>
    <dbReference type="NCBI Taxonomy" id="2963406"/>
    <lineage>
        <taxon>Bacteria</taxon>
        <taxon>Bacillati</taxon>
        <taxon>Actinomycetota</taxon>
        <taxon>Actinomycetes</taxon>
        <taxon>Micrococcales</taxon>
        <taxon>Microbacteriaceae</taxon>
        <taxon>Microcella</taxon>
    </lineage>
</organism>